<evidence type="ECO:0000313" key="1">
    <source>
        <dbReference type="EMBL" id="KAL3820286.1"/>
    </source>
</evidence>
<sequence length="39" mass="4398">MNHEEEACLGYANPAQKRIVSQLLCGASWWTDSIGRKMC</sequence>
<gene>
    <name evidence="1" type="ORF">ACJIZ3_006191</name>
</gene>
<comment type="caution">
    <text evidence="1">The sequence shown here is derived from an EMBL/GenBank/DDBJ whole genome shotgun (WGS) entry which is preliminary data.</text>
</comment>
<keyword evidence="2" id="KW-1185">Reference proteome</keyword>
<dbReference type="EMBL" id="JBJXBP010000007">
    <property type="protein sequence ID" value="KAL3820286.1"/>
    <property type="molecule type" value="Genomic_DNA"/>
</dbReference>
<evidence type="ECO:0000313" key="2">
    <source>
        <dbReference type="Proteomes" id="UP001634393"/>
    </source>
</evidence>
<reference evidence="1 2" key="1">
    <citation type="submission" date="2024-12" db="EMBL/GenBank/DDBJ databases">
        <title>The unique morphological basis and parallel evolutionary history of personate flowers in Penstemon.</title>
        <authorList>
            <person name="Depatie T.H."/>
            <person name="Wessinger C.A."/>
        </authorList>
    </citation>
    <scope>NUCLEOTIDE SEQUENCE [LARGE SCALE GENOMIC DNA]</scope>
    <source>
        <strain evidence="1">WTNN_2</strain>
        <tissue evidence="1">Leaf</tissue>
    </source>
</reference>
<dbReference type="AlphaFoldDB" id="A0ABD3S772"/>
<protein>
    <submittedName>
        <fullName evidence="1">Uncharacterized protein</fullName>
    </submittedName>
</protein>
<organism evidence="1 2">
    <name type="scientific">Penstemon smallii</name>
    <dbReference type="NCBI Taxonomy" id="265156"/>
    <lineage>
        <taxon>Eukaryota</taxon>
        <taxon>Viridiplantae</taxon>
        <taxon>Streptophyta</taxon>
        <taxon>Embryophyta</taxon>
        <taxon>Tracheophyta</taxon>
        <taxon>Spermatophyta</taxon>
        <taxon>Magnoliopsida</taxon>
        <taxon>eudicotyledons</taxon>
        <taxon>Gunneridae</taxon>
        <taxon>Pentapetalae</taxon>
        <taxon>asterids</taxon>
        <taxon>lamiids</taxon>
        <taxon>Lamiales</taxon>
        <taxon>Plantaginaceae</taxon>
        <taxon>Cheloneae</taxon>
        <taxon>Penstemon</taxon>
    </lineage>
</organism>
<proteinExistence type="predicted"/>
<name>A0ABD3S772_9LAMI</name>
<dbReference type="Proteomes" id="UP001634393">
    <property type="component" value="Unassembled WGS sequence"/>
</dbReference>
<accession>A0ABD3S772</accession>